<keyword evidence="5" id="KW-0732">Signal</keyword>
<dbReference type="Proteomes" id="UP000593560">
    <property type="component" value="Unassembled WGS sequence"/>
</dbReference>
<feature type="compositionally biased region" description="Basic residues" evidence="7">
    <location>
        <begin position="52"/>
        <end position="61"/>
    </location>
</feature>
<dbReference type="GO" id="GO:0005179">
    <property type="term" value="F:hormone activity"/>
    <property type="evidence" value="ECO:0007669"/>
    <property type="project" value="UniProtKB-KW"/>
</dbReference>
<dbReference type="InterPro" id="IPR008801">
    <property type="entry name" value="RALF"/>
</dbReference>
<dbReference type="OrthoDB" id="1652205at2759"/>
<protein>
    <submittedName>
        <fullName evidence="8">Uncharacterized protein</fullName>
    </submittedName>
</protein>
<dbReference type="GO" id="GO:0005576">
    <property type="term" value="C:extracellular region"/>
    <property type="evidence" value="ECO:0007669"/>
    <property type="project" value="UniProtKB-SubCell"/>
</dbReference>
<keyword evidence="9" id="KW-1185">Reference proteome</keyword>
<comment type="similarity">
    <text evidence="2">Belongs to the plant rapid alkalinization factor (RALF) family.</text>
</comment>
<evidence type="ECO:0000256" key="4">
    <source>
        <dbReference type="ARBA" id="ARBA00022702"/>
    </source>
</evidence>
<reference evidence="8 9" key="1">
    <citation type="journal article" date="2019" name="Genome Biol. Evol.">
        <title>Insights into the evolution of the New World diploid cottons (Gossypium, subgenus Houzingenia) based on genome sequencing.</title>
        <authorList>
            <person name="Grover C.E."/>
            <person name="Arick M.A. 2nd"/>
            <person name="Thrash A."/>
            <person name="Conover J.L."/>
            <person name="Sanders W.S."/>
            <person name="Peterson D.G."/>
            <person name="Frelichowski J.E."/>
            <person name="Scheffler J.A."/>
            <person name="Scheffler B.E."/>
            <person name="Wendel J.F."/>
        </authorList>
    </citation>
    <scope>NUCLEOTIDE SEQUENCE [LARGE SCALE GENOMIC DNA]</scope>
    <source>
        <strain evidence="8">0</strain>
        <tissue evidence="8">Leaf</tissue>
    </source>
</reference>
<keyword evidence="4" id="KW-0372">Hormone</keyword>
<comment type="subcellular location">
    <subcellularLocation>
        <location evidence="1">Secreted</location>
    </subcellularLocation>
</comment>
<proteinExistence type="inferred from homology"/>
<dbReference type="GO" id="GO:0040008">
    <property type="term" value="P:regulation of growth"/>
    <property type="evidence" value="ECO:0007669"/>
    <property type="project" value="UniProtKB-ARBA"/>
</dbReference>
<dbReference type="AlphaFoldDB" id="A0A7J9H5K7"/>
<keyword evidence="3" id="KW-0964">Secreted</keyword>
<evidence type="ECO:0000256" key="1">
    <source>
        <dbReference type="ARBA" id="ARBA00004613"/>
    </source>
</evidence>
<dbReference type="Pfam" id="PF05498">
    <property type="entry name" value="RALF"/>
    <property type="match status" value="1"/>
</dbReference>
<evidence type="ECO:0000256" key="7">
    <source>
        <dbReference type="SAM" id="MobiDB-lite"/>
    </source>
</evidence>
<evidence type="ECO:0000256" key="5">
    <source>
        <dbReference type="ARBA" id="ARBA00022729"/>
    </source>
</evidence>
<keyword evidence="6" id="KW-1015">Disulfide bond</keyword>
<evidence type="ECO:0000313" key="8">
    <source>
        <dbReference type="EMBL" id="MBA0804898.1"/>
    </source>
</evidence>
<evidence type="ECO:0000256" key="3">
    <source>
        <dbReference type="ARBA" id="ARBA00022525"/>
    </source>
</evidence>
<sequence length="61" mass="6901">MIVVQVDATARNSVTYIHPRVCDPFKRPSGPYSGCHPNPKGAPRQSNTYKHGCSRHRRCHQ</sequence>
<evidence type="ECO:0000256" key="6">
    <source>
        <dbReference type="ARBA" id="ARBA00023157"/>
    </source>
</evidence>
<evidence type="ECO:0000256" key="2">
    <source>
        <dbReference type="ARBA" id="ARBA00009178"/>
    </source>
</evidence>
<comment type="caution">
    <text evidence="8">The sequence shown here is derived from an EMBL/GenBank/DDBJ whole genome shotgun (WGS) entry which is preliminary data.</text>
</comment>
<dbReference type="EMBL" id="JABFAD010000008">
    <property type="protein sequence ID" value="MBA0804898.1"/>
    <property type="molecule type" value="Genomic_DNA"/>
</dbReference>
<organism evidence="8 9">
    <name type="scientific">Gossypium harknessii</name>
    <dbReference type="NCBI Taxonomy" id="34285"/>
    <lineage>
        <taxon>Eukaryota</taxon>
        <taxon>Viridiplantae</taxon>
        <taxon>Streptophyta</taxon>
        <taxon>Embryophyta</taxon>
        <taxon>Tracheophyta</taxon>
        <taxon>Spermatophyta</taxon>
        <taxon>Magnoliopsida</taxon>
        <taxon>eudicotyledons</taxon>
        <taxon>Gunneridae</taxon>
        <taxon>Pentapetalae</taxon>
        <taxon>rosids</taxon>
        <taxon>malvids</taxon>
        <taxon>Malvales</taxon>
        <taxon>Malvaceae</taxon>
        <taxon>Malvoideae</taxon>
        <taxon>Gossypium</taxon>
    </lineage>
</organism>
<name>A0A7J9H5K7_9ROSI</name>
<feature type="region of interest" description="Disordered" evidence="7">
    <location>
        <begin position="33"/>
        <end position="61"/>
    </location>
</feature>
<evidence type="ECO:0000313" key="9">
    <source>
        <dbReference type="Proteomes" id="UP000593560"/>
    </source>
</evidence>
<accession>A0A7J9H5K7</accession>
<gene>
    <name evidence="8" type="ORF">Gohar_004453</name>
</gene>